<feature type="transmembrane region" description="Helical" evidence="11">
    <location>
        <begin position="646"/>
        <end position="666"/>
    </location>
</feature>
<keyword evidence="9" id="KW-0675">Receptor</keyword>
<protein>
    <submittedName>
        <fullName evidence="13">Diacylglycerol O-acyltransferase 1b</fullName>
    </submittedName>
</protein>
<dbReference type="InterPro" id="IPR014371">
    <property type="entry name" value="Oat_ACAT_DAG_ARE"/>
</dbReference>
<feature type="domain" description="G-protein coupled receptors family 1 profile" evidence="12">
    <location>
        <begin position="550"/>
        <end position="778"/>
    </location>
</feature>
<dbReference type="Proteomes" id="UP000007635">
    <property type="component" value="Chromosome XX"/>
</dbReference>
<evidence type="ECO:0000256" key="9">
    <source>
        <dbReference type="RuleBase" id="RU000688"/>
    </source>
</evidence>
<dbReference type="PANTHER" id="PTHR10408:SF18">
    <property type="entry name" value="O-ACYLTRANSFERASE"/>
    <property type="match status" value="1"/>
</dbReference>
<feature type="transmembrane region" description="Helical" evidence="11">
    <location>
        <begin position="725"/>
        <end position="742"/>
    </location>
</feature>
<evidence type="ECO:0000256" key="1">
    <source>
        <dbReference type="ARBA" id="ARBA00004477"/>
    </source>
</evidence>
<reference evidence="13" key="2">
    <citation type="submission" date="2025-08" db="UniProtKB">
        <authorList>
            <consortium name="Ensembl"/>
        </authorList>
    </citation>
    <scope>IDENTIFICATION</scope>
</reference>
<dbReference type="Pfam" id="PF03062">
    <property type="entry name" value="MBOAT"/>
    <property type="match status" value="1"/>
</dbReference>
<feature type="transmembrane region" description="Helical" evidence="11">
    <location>
        <begin position="569"/>
        <end position="592"/>
    </location>
</feature>
<dbReference type="SUPFAM" id="SSF81321">
    <property type="entry name" value="Family A G protein-coupled receptor-like"/>
    <property type="match status" value="1"/>
</dbReference>
<sequence>MGESHAAEAPAALRRRATLAAELGASLRPTDGTSAAALQSSLAADVSRGNVPPETVRAKSKSDKRKRRSDVSDRLSCHKTRESLLSSTSGYNNYRGILNWCVVMLVLSNARLFLENLLRYGVLVDPIQVIALFLNDPYRWPAACLVIVSVVFVLVALYTERQLSKGSFTEVAGFLVHCINMAIMLTLPAAVVLSVPSVTPVGGAFVLGTYTILSLKLYSYKDVNMWCRELSMIKAKKLSRSLSCPSAQHFNEAGRKVCYPGNLTIRDMFYFVFAPTLCYELNFPRSPNVRMSFLLRRLLEMLFFIQMLVGLTQQWMVPIIQSSMKPLEDMDLSRMTERLLRLAVPNHLLWLMFFYGFFHSSMNFTAELLCFGDRQFYNDWWNSETVTHFWQNWNIPVHKWCIRHFYKPLLRKGFSKIVSQSAVFFLSAFFHEYLVSVPLRMFRLWAFMGMMAQLPLAWFVGRFLHVSALIWIIAIPVTIMIDFNNTESWLVINTSFPMVPVIASPSNSSGMEAYLQRLAHLDEGLYNDFYGLWLALMVINSLIFLVGMVLNTVALFVFCFRTKRKTTSVIYTINLAVTDLLVNLSLPTRILLYYSGGACLTCSYLHIFSYFVNMYCSILFLTCICVDRYLAIVQVEASRRWRNSSVAKCVCVSVWLFAIVVTYSFLSTAFQHPGCCLSKLLFLTITEFFLPLLIIMVFTLRIMWALADRRLMQQSRERRRRAVQLLTTVLIIFTVCFTPFHIRQVVVYFHPDMPHHVIAYHLTVTLSSLNSCMDPVVYCFVTNNFQATVRNIFRRAEREHTSGDIVSMQHSSKASG</sequence>
<dbReference type="InterPro" id="IPR004299">
    <property type="entry name" value="MBOAT_fam"/>
</dbReference>
<feature type="transmembrane region" description="Helical" evidence="11">
    <location>
        <begin position="340"/>
        <end position="358"/>
    </location>
</feature>
<comment type="subcellular location">
    <subcellularLocation>
        <location evidence="1">Endoplasmic reticulum membrane</location>
        <topology evidence="1">Multi-pass membrane protein</topology>
    </subcellularLocation>
</comment>
<dbReference type="PRINTS" id="PR00237">
    <property type="entry name" value="GPCRRHODOPSN"/>
</dbReference>
<organism evidence="13 14">
    <name type="scientific">Gasterosteus aculeatus aculeatus</name>
    <name type="common">three-spined stickleback</name>
    <dbReference type="NCBI Taxonomy" id="481459"/>
    <lineage>
        <taxon>Eukaryota</taxon>
        <taxon>Metazoa</taxon>
        <taxon>Chordata</taxon>
        <taxon>Craniata</taxon>
        <taxon>Vertebrata</taxon>
        <taxon>Euteleostomi</taxon>
        <taxon>Actinopterygii</taxon>
        <taxon>Neopterygii</taxon>
        <taxon>Teleostei</taxon>
        <taxon>Neoteleostei</taxon>
        <taxon>Acanthomorphata</taxon>
        <taxon>Eupercaria</taxon>
        <taxon>Perciformes</taxon>
        <taxon>Cottioidei</taxon>
        <taxon>Gasterosteales</taxon>
        <taxon>Gasterosteidae</taxon>
        <taxon>Gasterosteus</taxon>
    </lineage>
</organism>
<feature type="transmembrane region" description="Helical" evidence="11">
    <location>
        <begin position="140"/>
        <end position="159"/>
    </location>
</feature>
<feature type="transmembrane region" description="Helical" evidence="11">
    <location>
        <begin position="530"/>
        <end position="557"/>
    </location>
</feature>
<keyword evidence="5" id="KW-0256">Endoplasmic reticulum</keyword>
<evidence type="ECO:0000256" key="5">
    <source>
        <dbReference type="ARBA" id="ARBA00022824"/>
    </source>
</evidence>
<evidence type="ECO:0000256" key="3">
    <source>
        <dbReference type="ARBA" id="ARBA00022679"/>
    </source>
</evidence>
<comment type="similarity">
    <text evidence="9">Belongs to the G-protein coupled receptor 1 family.</text>
</comment>
<dbReference type="PROSITE" id="PS50262">
    <property type="entry name" value="G_PROTEIN_RECEP_F1_2"/>
    <property type="match status" value="1"/>
</dbReference>
<dbReference type="AlphaFoldDB" id="G3P2I4"/>
<reference evidence="13" key="3">
    <citation type="submission" date="2025-09" db="UniProtKB">
        <authorList>
            <consortium name="Ensembl"/>
        </authorList>
    </citation>
    <scope>IDENTIFICATION</scope>
</reference>
<feature type="transmembrane region" description="Helical" evidence="11">
    <location>
        <begin position="681"/>
        <end position="704"/>
    </location>
</feature>
<feature type="transmembrane region" description="Helical" evidence="11">
    <location>
        <begin position="413"/>
        <end position="430"/>
    </location>
</feature>
<dbReference type="GO" id="GO:0019432">
    <property type="term" value="P:triglyceride biosynthetic process"/>
    <property type="evidence" value="ECO:0007669"/>
    <property type="project" value="TreeGrafter"/>
</dbReference>
<feature type="transmembrane region" description="Helical" evidence="11">
    <location>
        <begin position="468"/>
        <end position="486"/>
    </location>
</feature>
<evidence type="ECO:0000256" key="7">
    <source>
        <dbReference type="ARBA" id="ARBA00023136"/>
    </source>
</evidence>
<evidence type="ECO:0000259" key="12">
    <source>
        <dbReference type="PROSITE" id="PS50262"/>
    </source>
</evidence>
<keyword evidence="4 9" id="KW-0812">Transmembrane</keyword>
<dbReference type="Ensembl" id="ENSGACT00000011831.2">
    <property type="protein sequence ID" value="ENSGACP00000011807.2"/>
    <property type="gene ID" value="ENSGACG00000008951.2"/>
</dbReference>
<evidence type="ECO:0000256" key="8">
    <source>
        <dbReference type="ARBA" id="ARBA00023315"/>
    </source>
</evidence>
<keyword evidence="6 11" id="KW-1133">Transmembrane helix</keyword>
<name>G3P2I4_GASAC</name>
<dbReference type="CDD" id="cd15163">
    <property type="entry name" value="7tmA_GPR20"/>
    <property type="match status" value="1"/>
</dbReference>
<keyword evidence="9" id="KW-0297">G-protein coupled receptor</keyword>
<dbReference type="Gene3D" id="1.20.1070.10">
    <property type="entry name" value="Rhodopsin 7-helix transmembrane proteins"/>
    <property type="match status" value="1"/>
</dbReference>
<dbReference type="PANTHER" id="PTHR10408">
    <property type="entry name" value="STEROL O-ACYLTRANSFERASE"/>
    <property type="match status" value="1"/>
</dbReference>
<dbReference type="GO" id="GO:0004930">
    <property type="term" value="F:G protein-coupled receptor activity"/>
    <property type="evidence" value="ECO:0007669"/>
    <property type="project" value="UniProtKB-KW"/>
</dbReference>
<comment type="similarity">
    <text evidence="2">Belongs to the membrane-bound acyltransferase family. Sterol o-acyltransferase subfamily.</text>
</comment>
<evidence type="ECO:0000256" key="2">
    <source>
        <dbReference type="ARBA" id="ARBA00009010"/>
    </source>
</evidence>
<evidence type="ECO:0000313" key="13">
    <source>
        <dbReference type="Ensembl" id="ENSGACP00000011807.2"/>
    </source>
</evidence>
<dbReference type="GO" id="GO:0005789">
    <property type="term" value="C:endoplasmic reticulum membrane"/>
    <property type="evidence" value="ECO:0007669"/>
    <property type="project" value="UniProtKB-SubCell"/>
</dbReference>
<dbReference type="OMA" id="WRQPACA"/>
<reference evidence="13 14" key="1">
    <citation type="journal article" date="2021" name="G3 (Bethesda)">
        <title>Improved contiguity of the threespine stickleback genome using long-read sequencing.</title>
        <authorList>
            <person name="Nath S."/>
            <person name="Shaw D.E."/>
            <person name="White M.A."/>
        </authorList>
    </citation>
    <scope>NUCLEOTIDE SEQUENCE [LARGE SCALE GENOMIC DNA]</scope>
    <source>
        <strain evidence="13 14">Lake Benthic</strain>
    </source>
</reference>
<dbReference type="InterPro" id="IPR000276">
    <property type="entry name" value="GPCR_Rhodpsn"/>
</dbReference>
<keyword evidence="9" id="KW-0807">Transducer</keyword>
<keyword evidence="8" id="KW-0012">Acyltransferase</keyword>
<evidence type="ECO:0000256" key="11">
    <source>
        <dbReference type="SAM" id="Phobius"/>
    </source>
</evidence>
<keyword evidence="7 11" id="KW-0472">Membrane</keyword>
<proteinExistence type="inferred from homology"/>
<dbReference type="Pfam" id="PF00001">
    <property type="entry name" value="7tm_1"/>
    <property type="match status" value="1"/>
</dbReference>
<evidence type="ECO:0000256" key="6">
    <source>
        <dbReference type="ARBA" id="ARBA00022989"/>
    </source>
</evidence>
<feature type="transmembrane region" description="Helical" evidence="11">
    <location>
        <begin position="171"/>
        <end position="195"/>
    </location>
</feature>
<dbReference type="GO" id="GO:0004144">
    <property type="term" value="F:diacylglycerol O-acyltransferase activity"/>
    <property type="evidence" value="ECO:0007669"/>
    <property type="project" value="TreeGrafter"/>
</dbReference>
<evidence type="ECO:0000256" key="4">
    <source>
        <dbReference type="ARBA" id="ARBA00022692"/>
    </source>
</evidence>
<feature type="region of interest" description="Disordered" evidence="10">
    <location>
        <begin position="40"/>
        <end position="74"/>
    </location>
</feature>
<dbReference type="InterPro" id="IPR017452">
    <property type="entry name" value="GPCR_Rhodpsn_7TM"/>
</dbReference>
<evidence type="ECO:0000256" key="10">
    <source>
        <dbReference type="SAM" id="MobiDB-lite"/>
    </source>
</evidence>
<accession>G3P2I4</accession>
<dbReference type="eggNOG" id="ENOG502QQUE">
    <property type="taxonomic scope" value="Eukaryota"/>
</dbReference>
<feature type="transmembrane region" description="Helical" evidence="11">
    <location>
        <begin position="604"/>
        <end position="626"/>
    </location>
</feature>
<dbReference type="PROSITE" id="PS00237">
    <property type="entry name" value="G_PROTEIN_RECEP_F1_1"/>
    <property type="match status" value="1"/>
</dbReference>
<feature type="transmembrane region" description="Helical" evidence="11">
    <location>
        <begin position="201"/>
        <end position="218"/>
    </location>
</feature>
<keyword evidence="14" id="KW-1185">Reference proteome</keyword>
<keyword evidence="3" id="KW-0808">Transferase</keyword>
<dbReference type="GeneTree" id="ENSGT00950000183081"/>
<dbReference type="InParanoid" id="G3P2I4"/>
<evidence type="ECO:0000313" key="14">
    <source>
        <dbReference type="Proteomes" id="UP000007635"/>
    </source>
</evidence>